<protein>
    <submittedName>
        <fullName evidence="1">Uncharacterized protein</fullName>
    </submittedName>
</protein>
<accession>A0A370GTT5</accession>
<evidence type="ECO:0000313" key="1">
    <source>
        <dbReference type="EMBL" id="RDI45333.1"/>
    </source>
</evidence>
<gene>
    <name evidence="1" type="ORF">DFR68_113104</name>
</gene>
<keyword evidence="2" id="KW-1185">Reference proteome</keyword>
<organism evidence="1 2">
    <name type="scientific">Nocardia mexicana</name>
    <dbReference type="NCBI Taxonomy" id="279262"/>
    <lineage>
        <taxon>Bacteria</taxon>
        <taxon>Bacillati</taxon>
        <taxon>Actinomycetota</taxon>
        <taxon>Actinomycetes</taxon>
        <taxon>Mycobacteriales</taxon>
        <taxon>Nocardiaceae</taxon>
        <taxon>Nocardia</taxon>
    </lineage>
</organism>
<reference evidence="1 2" key="1">
    <citation type="submission" date="2018-07" db="EMBL/GenBank/DDBJ databases">
        <title>Genomic Encyclopedia of Type Strains, Phase IV (KMG-IV): sequencing the most valuable type-strain genomes for metagenomic binning, comparative biology and taxonomic classification.</title>
        <authorList>
            <person name="Goeker M."/>
        </authorList>
    </citation>
    <scope>NUCLEOTIDE SEQUENCE [LARGE SCALE GENOMIC DNA]</scope>
    <source>
        <strain evidence="1 2">DSM 44952</strain>
    </source>
</reference>
<dbReference type="EMBL" id="QQAZ01000013">
    <property type="protein sequence ID" value="RDI45333.1"/>
    <property type="molecule type" value="Genomic_DNA"/>
</dbReference>
<dbReference type="Proteomes" id="UP000255355">
    <property type="component" value="Unassembled WGS sequence"/>
</dbReference>
<dbReference type="AlphaFoldDB" id="A0A370GTT5"/>
<evidence type="ECO:0000313" key="2">
    <source>
        <dbReference type="Proteomes" id="UP000255355"/>
    </source>
</evidence>
<comment type="caution">
    <text evidence="1">The sequence shown here is derived from an EMBL/GenBank/DDBJ whole genome shotgun (WGS) entry which is preliminary data.</text>
</comment>
<proteinExistence type="predicted"/>
<name>A0A370GTT5_9NOCA</name>
<sequence length="75" mass="8463">MRYDGGEFHSAHMQLLTRTTWVAAQAGHCLGFDPGSDASILDSGRHYTIEFTVHIDGRRRAFIDHSRTEWIMASA</sequence>